<feature type="domain" description="Transcription factor IIIC subunit 5 HTH" evidence="6">
    <location>
        <begin position="176"/>
        <end position="323"/>
    </location>
</feature>
<dbReference type="RefSeq" id="XP_031856294.1">
    <property type="nucleotide sequence ID" value="XM_032000403.1"/>
</dbReference>
<dbReference type="Proteomes" id="UP000398389">
    <property type="component" value="Unassembled WGS sequence"/>
</dbReference>
<evidence type="ECO:0000256" key="3">
    <source>
        <dbReference type="ARBA" id="ARBA00023163"/>
    </source>
</evidence>
<sequence length="555" mass="63455">MSSNKGENILADSYPLEVPRITAIEFPGNVINTSKAIVMLGSQNKVAKACISRGDKQLELRFRPNDPYEHPIMSSTSKAQNIVLQIQLPKKSLEAANGDIQKALLISKKNDIVLNPEYIIETTYRFRELCDYQYNTRSSEFIEKVKSTLFSHNYEEVKDFQFDQNESFSNKKDIDIIPPPRFSPLVYPFAYSYKQNPSLMAVNDGKGGQQLINRNKSPLLYAQYISWNDDPPLCPSKELQKLVDEGPMACFKFLTDLFEKRPIWTRKSIEYHLPKNLLVYLKQVLHYVSYTIQNGPWRDSVVKFGVDTRSSSKYRFYQTRRFRYNLQDKDTPKESHIPYQFDGINKMSGSIIQFCDITDPDIRKLIDGGEVRETLDPESGWYESVDYHKIKMLLYLKYKAIGEGILLSQDQIDEVLKMESVPNVSKIPTNRKANEDDYDGEAAASQPTNGKDIIDLDSDIETYDTDHSNTNSDDDISRPFLNAENNLTETSDEVISFSKENLQLLKDLSGFIRQKNSEKEISGKVSKLALDSSTQISQIHNTGEVLDHGQGNQAE</sequence>
<dbReference type="GO" id="GO:0001003">
    <property type="term" value="F:RNA polymerase III type 2 promoter sequence-specific DNA binding"/>
    <property type="evidence" value="ECO:0007669"/>
    <property type="project" value="TreeGrafter"/>
</dbReference>
<evidence type="ECO:0000256" key="5">
    <source>
        <dbReference type="SAM" id="MobiDB-lite"/>
    </source>
</evidence>
<dbReference type="PANTHER" id="PTHR13230">
    <property type="entry name" value="GENERAL TRANSCRIPTION FACTOR IIIC, POLYPEPTIDE 5"/>
    <property type="match status" value="1"/>
</dbReference>
<evidence type="ECO:0000256" key="4">
    <source>
        <dbReference type="ARBA" id="ARBA00023242"/>
    </source>
</evidence>
<feature type="domain" description="Transcription factor IIIC subunit Tfc1/Sfc1 triple barrel" evidence="7">
    <location>
        <begin position="23"/>
        <end position="135"/>
    </location>
</feature>
<gene>
    <name evidence="8" type="ORF">SAPINGB_P005689</name>
</gene>
<evidence type="ECO:0000259" key="7">
    <source>
        <dbReference type="Pfam" id="PF17682"/>
    </source>
</evidence>
<accession>A0A5E8C3B8</accession>
<dbReference type="GO" id="GO:0000127">
    <property type="term" value="C:transcription factor TFIIIC complex"/>
    <property type="evidence" value="ECO:0007669"/>
    <property type="project" value="InterPro"/>
</dbReference>
<evidence type="ECO:0000259" key="6">
    <source>
        <dbReference type="Pfam" id="PF09734"/>
    </source>
</evidence>
<dbReference type="InterPro" id="IPR042536">
    <property type="entry name" value="TFIIIC_tauA_Sfc1"/>
</dbReference>
<dbReference type="OrthoDB" id="5598268at2759"/>
<dbReference type="EMBL" id="CABVLU010000005">
    <property type="protein sequence ID" value="VVT57425.1"/>
    <property type="molecule type" value="Genomic_DNA"/>
</dbReference>
<keyword evidence="2" id="KW-0238">DNA-binding</keyword>
<dbReference type="InterPro" id="IPR019136">
    <property type="entry name" value="TF_IIIC_su-5_HTH"/>
</dbReference>
<dbReference type="InterPro" id="IPR040454">
    <property type="entry name" value="TF_IIIC_Tfc1/Sfc1"/>
</dbReference>
<keyword evidence="3" id="KW-0804">Transcription</keyword>
<evidence type="ECO:0008006" key="10">
    <source>
        <dbReference type="Google" id="ProtNLM"/>
    </source>
</evidence>
<comment type="subcellular location">
    <subcellularLocation>
        <location evidence="1">Nucleus</location>
    </subcellularLocation>
</comment>
<evidence type="ECO:0000256" key="1">
    <source>
        <dbReference type="ARBA" id="ARBA00004123"/>
    </source>
</evidence>
<dbReference type="GeneID" id="43584503"/>
<dbReference type="Pfam" id="PF17682">
    <property type="entry name" value="Tau95_N"/>
    <property type="match status" value="1"/>
</dbReference>
<evidence type="ECO:0000313" key="9">
    <source>
        <dbReference type="Proteomes" id="UP000398389"/>
    </source>
</evidence>
<dbReference type="PANTHER" id="PTHR13230:SF5">
    <property type="entry name" value="GENERAL TRANSCRIPTION FACTOR 3C POLYPEPTIDE 5"/>
    <property type="match status" value="1"/>
</dbReference>
<organism evidence="8 9">
    <name type="scientific">Magnusiomyces paraingens</name>
    <dbReference type="NCBI Taxonomy" id="2606893"/>
    <lineage>
        <taxon>Eukaryota</taxon>
        <taxon>Fungi</taxon>
        <taxon>Dikarya</taxon>
        <taxon>Ascomycota</taxon>
        <taxon>Saccharomycotina</taxon>
        <taxon>Dipodascomycetes</taxon>
        <taxon>Dipodascales</taxon>
        <taxon>Dipodascaceae</taxon>
        <taxon>Magnusiomyces</taxon>
    </lineage>
</organism>
<dbReference type="GO" id="GO:0001002">
    <property type="term" value="F:RNA polymerase III type 1 promoter sequence-specific DNA binding"/>
    <property type="evidence" value="ECO:0007669"/>
    <property type="project" value="TreeGrafter"/>
</dbReference>
<feature type="region of interest" description="Disordered" evidence="5">
    <location>
        <begin position="427"/>
        <end position="454"/>
    </location>
</feature>
<dbReference type="Gene3D" id="3.30.200.160">
    <property type="entry name" value="TFIIIC, subcomplex tauA, subunit Sfc1, barrel domain"/>
    <property type="match status" value="1"/>
</dbReference>
<keyword evidence="9" id="KW-1185">Reference proteome</keyword>
<reference evidence="8 9" key="1">
    <citation type="submission" date="2019-09" db="EMBL/GenBank/DDBJ databases">
        <authorList>
            <person name="Brejova B."/>
        </authorList>
    </citation>
    <scope>NUCLEOTIDE SEQUENCE [LARGE SCALE GENOMIC DNA]</scope>
</reference>
<dbReference type="GO" id="GO:0005634">
    <property type="term" value="C:nucleus"/>
    <property type="evidence" value="ECO:0007669"/>
    <property type="project" value="UniProtKB-SubCell"/>
</dbReference>
<protein>
    <recommendedName>
        <fullName evidence="10">Transcription factor IIIC subunit 5 HTH domain-containing protein</fullName>
    </recommendedName>
</protein>
<proteinExistence type="predicted"/>
<dbReference type="InterPro" id="IPR041499">
    <property type="entry name" value="Tfc1/Sfc1_N"/>
</dbReference>
<evidence type="ECO:0000256" key="2">
    <source>
        <dbReference type="ARBA" id="ARBA00023125"/>
    </source>
</evidence>
<name>A0A5E8C3B8_9ASCO</name>
<dbReference type="AlphaFoldDB" id="A0A5E8C3B8"/>
<dbReference type="GO" id="GO:0006384">
    <property type="term" value="P:transcription initiation at RNA polymerase III promoter"/>
    <property type="evidence" value="ECO:0007669"/>
    <property type="project" value="InterPro"/>
</dbReference>
<evidence type="ECO:0000313" key="8">
    <source>
        <dbReference type="EMBL" id="VVT57425.1"/>
    </source>
</evidence>
<dbReference type="Pfam" id="PF09734">
    <property type="entry name" value="Tau95"/>
    <property type="match status" value="1"/>
</dbReference>
<keyword evidence="4" id="KW-0539">Nucleus</keyword>